<dbReference type="PROSITE" id="PS51257">
    <property type="entry name" value="PROKAR_LIPOPROTEIN"/>
    <property type="match status" value="1"/>
</dbReference>
<accession>A0A940DJ93</accession>
<gene>
    <name evidence="2" type="ORF">IAC51_03470</name>
</gene>
<reference evidence="2" key="2">
    <citation type="journal article" date="2021" name="PeerJ">
        <title>Extensive microbial diversity within the chicken gut microbiome revealed by metagenomics and culture.</title>
        <authorList>
            <person name="Gilroy R."/>
            <person name="Ravi A."/>
            <person name="Getino M."/>
            <person name="Pursley I."/>
            <person name="Horton D.L."/>
            <person name="Alikhan N.F."/>
            <person name="Baker D."/>
            <person name="Gharbi K."/>
            <person name="Hall N."/>
            <person name="Watson M."/>
            <person name="Adriaenssens E.M."/>
            <person name="Foster-Nyarko E."/>
            <person name="Jarju S."/>
            <person name="Secka A."/>
            <person name="Antonio M."/>
            <person name="Oren A."/>
            <person name="Chaudhuri R.R."/>
            <person name="La Ragione R."/>
            <person name="Hildebrand F."/>
            <person name="Pallen M.J."/>
        </authorList>
    </citation>
    <scope>NUCLEOTIDE SEQUENCE</scope>
    <source>
        <strain evidence="2">3924</strain>
    </source>
</reference>
<organism evidence="2 3">
    <name type="scientific">Candidatus Aphodosoma intestinipullorum</name>
    <dbReference type="NCBI Taxonomy" id="2840674"/>
    <lineage>
        <taxon>Bacteria</taxon>
        <taxon>Pseudomonadati</taxon>
        <taxon>Bacteroidota</taxon>
        <taxon>Bacteroidia</taxon>
        <taxon>Bacteroidales</taxon>
        <taxon>Candidatus Aphodosoma</taxon>
    </lineage>
</organism>
<proteinExistence type="predicted"/>
<evidence type="ECO:0000313" key="3">
    <source>
        <dbReference type="Proteomes" id="UP000712007"/>
    </source>
</evidence>
<dbReference type="AlphaFoldDB" id="A0A940DJ93"/>
<evidence type="ECO:0000259" key="1">
    <source>
        <dbReference type="Pfam" id="PF13944"/>
    </source>
</evidence>
<feature type="domain" description="Lipocalin-like" evidence="1">
    <location>
        <begin position="158"/>
        <end position="271"/>
    </location>
</feature>
<comment type="caution">
    <text evidence="2">The sequence shown here is derived from an EMBL/GenBank/DDBJ whole genome shotgun (WGS) entry which is preliminary data.</text>
</comment>
<dbReference type="EMBL" id="JADIMV010000056">
    <property type="protein sequence ID" value="MBO8439690.1"/>
    <property type="molecule type" value="Genomic_DNA"/>
</dbReference>
<protein>
    <recommendedName>
        <fullName evidence="1">Lipocalin-like domain-containing protein</fullName>
    </recommendedName>
</protein>
<reference evidence="2" key="1">
    <citation type="submission" date="2020-10" db="EMBL/GenBank/DDBJ databases">
        <authorList>
            <person name="Gilroy R."/>
        </authorList>
    </citation>
    <scope>NUCLEOTIDE SEQUENCE</scope>
    <source>
        <strain evidence="2">3924</strain>
    </source>
</reference>
<feature type="domain" description="Lipocalin-like" evidence="1">
    <location>
        <begin position="34"/>
        <end position="140"/>
    </location>
</feature>
<dbReference type="Gene3D" id="2.40.128.350">
    <property type="match status" value="1"/>
</dbReference>
<dbReference type="Pfam" id="PF13944">
    <property type="entry name" value="Calycin_like"/>
    <property type="match status" value="2"/>
</dbReference>
<dbReference type="InterPro" id="IPR024311">
    <property type="entry name" value="Lipocalin-like"/>
</dbReference>
<dbReference type="Proteomes" id="UP000712007">
    <property type="component" value="Unassembled WGS sequence"/>
</dbReference>
<evidence type="ECO:0000313" key="2">
    <source>
        <dbReference type="EMBL" id="MBO8439690.1"/>
    </source>
</evidence>
<name>A0A940DJ93_9BACT</name>
<sequence length="273" mass="28481">MRTRDFLAAVACAAMMTACNENTTDNTGVNVNDVTGEYAGYSVANSQFFTDMVSDKETVNVEAEGDESVKVTYVSGMFGEFTLSGCTVAKDGNGMKITGEGVTLMGMGEEKSEYAATIEAAIGANKATAEFAFTVPDVMGGTTIRFVQGTMPAALGAAGDYEGSLTLSVSGSEMGGVDTIGCHITRVSDETVNIALDEFEAMGSMMFTLNCENIGVSGTDWSYTLSGEIDTMSGETEVTGTVSGTVTDGKAEITFTFRPGAMPMDVTAVFKSF</sequence>
<dbReference type="Gene3D" id="2.40.128.340">
    <property type="match status" value="1"/>
</dbReference>